<proteinExistence type="predicted"/>
<feature type="domain" description="CCD97-like C-terminal" evidence="2">
    <location>
        <begin position="60"/>
        <end position="139"/>
    </location>
</feature>
<keyword evidence="4" id="KW-1185">Reference proteome</keyword>
<evidence type="ECO:0000256" key="1">
    <source>
        <dbReference type="SAM" id="MobiDB-lite"/>
    </source>
</evidence>
<dbReference type="InterPro" id="IPR040233">
    <property type="entry name" value="CCD97-like_C"/>
</dbReference>
<dbReference type="AlphaFoldDB" id="A0A672THX6"/>
<dbReference type="Ensembl" id="ENSSHBT00005001490.1">
    <property type="protein sequence ID" value="ENSSHBP00005001236.1"/>
    <property type="gene ID" value="ENSSHBG00005001120.1"/>
</dbReference>
<organism evidence="3 4">
    <name type="scientific">Strigops habroptila</name>
    <name type="common">Kakapo</name>
    <dbReference type="NCBI Taxonomy" id="2489341"/>
    <lineage>
        <taxon>Eukaryota</taxon>
        <taxon>Metazoa</taxon>
        <taxon>Chordata</taxon>
        <taxon>Craniata</taxon>
        <taxon>Vertebrata</taxon>
        <taxon>Euteleostomi</taxon>
        <taxon>Archelosauria</taxon>
        <taxon>Archosauria</taxon>
        <taxon>Dinosauria</taxon>
        <taxon>Saurischia</taxon>
        <taxon>Theropoda</taxon>
        <taxon>Coelurosauria</taxon>
        <taxon>Aves</taxon>
        <taxon>Neognathae</taxon>
        <taxon>Neoaves</taxon>
        <taxon>Telluraves</taxon>
        <taxon>Australaves</taxon>
        <taxon>Psittaciformes</taxon>
        <taxon>Psittacidae</taxon>
        <taxon>Strigops</taxon>
    </lineage>
</organism>
<sequence>MGGTSNWGGPRGLQYPGWGGGEIEVMGVPTFPFVPPPPPFCPLGPPQHPPHVFGGAPPADGDYFSEEAMRAREPLLYQHYIGQYRGGRPPPGGPLCPWGGPARPRSPPPAPRSLSGLLLRSMDEAAVLERLRQQRLSHEEEGGSSPPPSPDAAERELLRAEFVSRMFQRFLDGQDGDFDYSQVDGNAELDDLELAERDAEERYFDAEEPSAAPPLQ</sequence>
<dbReference type="PANTHER" id="PTHR31840:SF1">
    <property type="entry name" value="COILED-COIL DOMAIN-CONTAINING PROTEIN 97"/>
    <property type="match status" value="1"/>
</dbReference>
<dbReference type="GeneTree" id="ENSGT00390000015495"/>
<evidence type="ECO:0000259" key="2">
    <source>
        <dbReference type="Pfam" id="PF09747"/>
    </source>
</evidence>
<dbReference type="InParanoid" id="A0A672THX6"/>
<evidence type="ECO:0000313" key="4">
    <source>
        <dbReference type="Proteomes" id="UP000472266"/>
    </source>
</evidence>
<evidence type="ECO:0000313" key="3">
    <source>
        <dbReference type="Ensembl" id="ENSSHBP00005001236.1"/>
    </source>
</evidence>
<dbReference type="InterPro" id="IPR018613">
    <property type="entry name" value="Ccdc97-like"/>
</dbReference>
<dbReference type="Proteomes" id="UP000472266">
    <property type="component" value="Unplaced"/>
</dbReference>
<reference evidence="3" key="2">
    <citation type="submission" date="2025-09" db="UniProtKB">
        <authorList>
            <consortium name="Ensembl"/>
        </authorList>
    </citation>
    <scope>IDENTIFICATION</scope>
</reference>
<feature type="compositionally biased region" description="Basic and acidic residues" evidence="1">
    <location>
        <begin position="132"/>
        <end position="141"/>
    </location>
</feature>
<accession>A0A672THX6</accession>
<feature type="region of interest" description="Disordered" evidence="1">
    <location>
        <begin position="91"/>
        <end position="115"/>
    </location>
</feature>
<dbReference type="Pfam" id="PF09747">
    <property type="entry name" value="CCD97-like_C"/>
    <property type="match status" value="2"/>
</dbReference>
<reference evidence="3" key="1">
    <citation type="submission" date="2025-08" db="UniProtKB">
        <authorList>
            <consortium name="Ensembl"/>
        </authorList>
    </citation>
    <scope>IDENTIFICATION</scope>
</reference>
<dbReference type="OMA" id="LMIEARI"/>
<protein>
    <submittedName>
        <fullName evidence="3">Coiled-coil domain containing 97</fullName>
    </submittedName>
</protein>
<name>A0A672THX6_STRHB</name>
<feature type="region of interest" description="Disordered" evidence="1">
    <location>
        <begin position="132"/>
        <end position="156"/>
    </location>
</feature>
<dbReference type="PANTHER" id="PTHR31840">
    <property type="entry name" value="COILED-COIL DOMAIN-CONTAINING PROTEIN 97"/>
    <property type="match status" value="1"/>
</dbReference>
<gene>
    <name evidence="3" type="primary">CCDC97</name>
</gene>
<feature type="domain" description="CCD97-like C-terminal" evidence="2">
    <location>
        <begin position="150"/>
        <end position="207"/>
    </location>
</feature>